<proteinExistence type="predicted"/>
<name>A0AAV0GGR9_9ASTE</name>
<dbReference type="EMBL" id="CAMAPF010001122">
    <property type="protein sequence ID" value="CAH9147137.1"/>
    <property type="molecule type" value="Genomic_DNA"/>
</dbReference>
<evidence type="ECO:0000313" key="1">
    <source>
        <dbReference type="EMBL" id="CAH9147137.1"/>
    </source>
</evidence>
<dbReference type="Proteomes" id="UP001152523">
    <property type="component" value="Unassembled WGS sequence"/>
</dbReference>
<organism evidence="1 2">
    <name type="scientific">Cuscuta epithymum</name>
    <dbReference type="NCBI Taxonomy" id="186058"/>
    <lineage>
        <taxon>Eukaryota</taxon>
        <taxon>Viridiplantae</taxon>
        <taxon>Streptophyta</taxon>
        <taxon>Embryophyta</taxon>
        <taxon>Tracheophyta</taxon>
        <taxon>Spermatophyta</taxon>
        <taxon>Magnoliopsida</taxon>
        <taxon>eudicotyledons</taxon>
        <taxon>Gunneridae</taxon>
        <taxon>Pentapetalae</taxon>
        <taxon>asterids</taxon>
        <taxon>lamiids</taxon>
        <taxon>Solanales</taxon>
        <taxon>Convolvulaceae</taxon>
        <taxon>Cuscuteae</taxon>
        <taxon>Cuscuta</taxon>
        <taxon>Cuscuta subgen. Cuscuta</taxon>
    </lineage>
</organism>
<protein>
    <submittedName>
        <fullName evidence="1">Uncharacterized protein</fullName>
    </submittedName>
</protein>
<keyword evidence="2" id="KW-1185">Reference proteome</keyword>
<sequence length="205" mass="22871">MFAALCVRFFSSAAYETQTESAILALTTEITKLTTDVCMAAIYAKLHNIHKSFGRYESRYASDDDVPLPLPFAVAVQDFGVFETHSMVTNLILAATYPEGLQHEGISQPTYCSAEYLSFIPTLKELGFPLKPIDPHVTAGSPRWTYKVKNIYGTCDLACILPPSHYSELSAILRTVLLVPDFLITMVFAARSSRFRMIVRTTELE</sequence>
<comment type="caution">
    <text evidence="1">The sequence shown here is derived from an EMBL/GenBank/DDBJ whole genome shotgun (WGS) entry which is preliminary data.</text>
</comment>
<evidence type="ECO:0000313" key="2">
    <source>
        <dbReference type="Proteomes" id="UP001152523"/>
    </source>
</evidence>
<accession>A0AAV0GGR9</accession>
<reference evidence="1" key="1">
    <citation type="submission" date="2022-07" db="EMBL/GenBank/DDBJ databases">
        <authorList>
            <person name="Macas J."/>
            <person name="Novak P."/>
            <person name="Neumann P."/>
        </authorList>
    </citation>
    <scope>NUCLEOTIDE SEQUENCE</scope>
</reference>
<gene>
    <name evidence="1" type="ORF">CEPIT_LOCUS43510</name>
</gene>
<dbReference type="AlphaFoldDB" id="A0AAV0GGR9"/>